<evidence type="ECO:0000256" key="1">
    <source>
        <dbReference type="ARBA" id="ARBA00001946"/>
    </source>
</evidence>
<evidence type="ECO:0000256" key="14">
    <source>
        <dbReference type="ARBA" id="ARBA00078363"/>
    </source>
</evidence>
<dbReference type="SUPFAM" id="SSF48239">
    <property type="entry name" value="Terpenoid cyclases/Protein prenyltransferases"/>
    <property type="match status" value="1"/>
</dbReference>
<dbReference type="FunFam" id="1.50.10.20:FF:000005">
    <property type="entry name" value="Geranylgeranyl transferase type-1 subunit beta"/>
    <property type="match status" value="1"/>
</dbReference>
<keyword evidence="9" id="KW-0677">Repeat</keyword>
<dbReference type="EMBL" id="CAJVPL010000166">
    <property type="protein sequence ID" value="CAG8458381.1"/>
    <property type="molecule type" value="Genomic_DNA"/>
</dbReference>
<keyword evidence="8" id="KW-0479">Metal-binding</keyword>
<dbReference type="OrthoDB" id="24893at2759"/>
<comment type="subunit">
    <text evidence="13">Heterodimer of FNTA and PGGT1B. PGGT1B mediates interaction with substrate peptides.</text>
</comment>
<evidence type="ECO:0000259" key="15">
    <source>
        <dbReference type="Pfam" id="PF00432"/>
    </source>
</evidence>
<keyword evidence="6" id="KW-0637">Prenyltransferase</keyword>
<evidence type="ECO:0000256" key="10">
    <source>
        <dbReference type="ARBA" id="ARBA00022833"/>
    </source>
</evidence>
<dbReference type="Gene3D" id="1.50.10.20">
    <property type="match status" value="1"/>
</dbReference>
<reference evidence="16" key="1">
    <citation type="submission" date="2021-06" db="EMBL/GenBank/DDBJ databases">
        <authorList>
            <person name="Kallberg Y."/>
            <person name="Tangrot J."/>
            <person name="Rosling A."/>
        </authorList>
    </citation>
    <scope>NUCLEOTIDE SEQUENCE</scope>
    <source>
        <strain evidence="16">MT106</strain>
    </source>
</reference>
<keyword evidence="10" id="KW-0862">Zinc</keyword>
<evidence type="ECO:0000256" key="4">
    <source>
        <dbReference type="ARBA" id="ARBA00012700"/>
    </source>
</evidence>
<proteinExistence type="inferred from homology"/>
<evidence type="ECO:0000256" key="6">
    <source>
        <dbReference type="ARBA" id="ARBA00022602"/>
    </source>
</evidence>
<evidence type="ECO:0000256" key="5">
    <source>
        <dbReference type="ARBA" id="ARBA00020603"/>
    </source>
</evidence>
<keyword evidence="11" id="KW-0460">Magnesium</keyword>
<dbReference type="InterPro" id="IPR045089">
    <property type="entry name" value="PGGT1B-like"/>
</dbReference>
<comment type="caution">
    <text evidence="16">The sequence shown here is derived from an EMBL/GenBank/DDBJ whole genome shotgun (WGS) entry which is preliminary data.</text>
</comment>
<keyword evidence="7" id="KW-0808">Transferase</keyword>
<dbReference type="GO" id="GO:0046872">
    <property type="term" value="F:metal ion binding"/>
    <property type="evidence" value="ECO:0007669"/>
    <property type="project" value="UniProtKB-KW"/>
</dbReference>
<keyword evidence="17" id="KW-1185">Reference proteome</keyword>
<evidence type="ECO:0000256" key="7">
    <source>
        <dbReference type="ARBA" id="ARBA00022679"/>
    </source>
</evidence>
<dbReference type="PANTHER" id="PTHR11774">
    <property type="entry name" value="GERANYLGERANYL TRANSFERASE TYPE BETA SUBUNIT"/>
    <property type="match status" value="1"/>
</dbReference>
<feature type="domain" description="Prenyltransferase alpha-alpha toroid" evidence="15">
    <location>
        <begin position="10"/>
        <end position="349"/>
    </location>
</feature>
<evidence type="ECO:0000256" key="9">
    <source>
        <dbReference type="ARBA" id="ARBA00022737"/>
    </source>
</evidence>
<dbReference type="Proteomes" id="UP000789831">
    <property type="component" value="Unassembled WGS sequence"/>
</dbReference>
<dbReference type="AlphaFoldDB" id="A0A9N8VRG9"/>
<dbReference type="CDD" id="cd02895">
    <property type="entry name" value="GGTase-I"/>
    <property type="match status" value="1"/>
</dbReference>
<protein>
    <recommendedName>
        <fullName evidence="5">Geranylgeranyl transferase type-1 subunit beta</fullName>
        <ecNumber evidence="4">2.5.1.59</ecNumber>
    </recommendedName>
    <alternativeName>
        <fullName evidence="12">Geranylgeranyl transferase type I subunit beta</fullName>
    </alternativeName>
    <alternativeName>
        <fullName evidence="14">Type I protein geranyl-geranyltransferase subunit beta</fullName>
    </alternativeName>
</protein>
<accession>A0A9N8VRG9</accession>
<dbReference type="InterPro" id="IPR001330">
    <property type="entry name" value="Prenyltrans"/>
</dbReference>
<evidence type="ECO:0000256" key="12">
    <source>
        <dbReference type="ARBA" id="ARBA00031713"/>
    </source>
</evidence>
<evidence type="ECO:0000256" key="3">
    <source>
        <dbReference type="ARBA" id="ARBA00010497"/>
    </source>
</evidence>
<dbReference type="PANTHER" id="PTHR11774:SF4">
    <property type="entry name" value="GERANYLGERANYL TRANSFERASE TYPE-1 SUBUNIT BETA"/>
    <property type="match status" value="1"/>
</dbReference>
<evidence type="ECO:0000256" key="11">
    <source>
        <dbReference type="ARBA" id="ARBA00022842"/>
    </source>
</evidence>
<dbReference type="GO" id="GO:0004662">
    <property type="term" value="F:CAAX-protein geranylgeranyltransferase activity"/>
    <property type="evidence" value="ECO:0007669"/>
    <property type="project" value="UniProtKB-EC"/>
</dbReference>
<evidence type="ECO:0000313" key="17">
    <source>
        <dbReference type="Proteomes" id="UP000789831"/>
    </source>
</evidence>
<comment type="cofactor">
    <cofactor evidence="1">
        <name>Mg(2+)</name>
        <dbReference type="ChEBI" id="CHEBI:18420"/>
    </cofactor>
</comment>
<dbReference type="EC" id="2.5.1.59" evidence="4"/>
<dbReference type="Pfam" id="PF00432">
    <property type="entry name" value="Prenyltrans"/>
    <property type="match status" value="1"/>
</dbReference>
<evidence type="ECO:0000256" key="2">
    <source>
        <dbReference type="ARBA" id="ARBA00001947"/>
    </source>
</evidence>
<dbReference type="GO" id="GO:0005953">
    <property type="term" value="C:CAAX-protein geranylgeranyltransferase complex"/>
    <property type="evidence" value="ECO:0007669"/>
    <property type="project" value="InterPro"/>
</dbReference>
<dbReference type="InterPro" id="IPR008930">
    <property type="entry name" value="Terpenoid_cyclase/PrenylTrfase"/>
</dbReference>
<comment type="similarity">
    <text evidence="3">Belongs to the protein prenyltransferase subunit beta family.</text>
</comment>
<evidence type="ECO:0000256" key="8">
    <source>
        <dbReference type="ARBA" id="ARBA00022723"/>
    </source>
</evidence>
<name>A0A9N8VRG9_9GLOM</name>
<evidence type="ECO:0000256" key="13">
    <source>
        <dbReference type="ARBA" id="ARBA00065714"/>
    </source>
</evidence>
<organism evidence="16 17">
    <name type="scientific">Ambispora gerdemannii</name>
    <dbReference type="NCBI Taxonomy" id="144530"/>
    <lineage>
        <taxon>Eukaryota</taxon>
        <taxon>Fungi</taxon>
        <taxon>Fungi incertae sedis</taxon>
        <taxon>Mucoromycota</taxon>
        <taxon>Glomeromycotina</taxon>
        <taxon>Glomeromycetes</taxon>
        <taxon>Archaeosporales</taxon>
        <taxon>Ambisporaceae</taxon>
        <taxon>Ambispora</taxon>
    </lineage>
</organism>
<dbReference type="InterPro" id="IPR041960">
    <property type="entry name" value="GGTase_I_beta"/>
</dbReference>
<evidence type="ECO:0000313" key="16">
    <source>
        <dbReference type="EMBL" id="CAG8458381.1"/>
    </source>
</evidence>
<gene>
    <name evidence="16" type="ORF">AGERDE_LOCUS2119</name>
</gene>
<comment type="cofactor">
    <cofactor evidence="2">
        <name>Zn(2+)</name>
        <dbReference type="ChEBI" id="CHEBI:29105"/>
    </cofactor>
</comment>
<sequence length="366" mass="41552">MATHPSPAEFAREKHVSYLKTCLEILPHEYESSDTNRMTFAYFCLSGLELLDVLDSTLTPERRRVWIDWIYAQQILPNLDKPAENEQLCGFRGSPFSGSKFDVNGVRDAQLPVDAANLAMTYTALCCLLLLKDDLSRVNRPAIINALQYLQNEDGSFSQTYQSMESDIRFVYCACAISYILNDFSGFNVAKVLDYIKKSQTYDYGIAQSPDQESHGGSTYCAISALRILNRIDEGLLSKDKTIFWCLSRQISGFQGRPNKPPDTCYSFWIGGALKLLGAFDLIDFDSNRTFLLTTQSRHGGFSKWPPELNRFAEWIKYPSDLLHTYMGIAALSLMREPGLVDLDPAINISKRTIDRLINESVFWRE</sequence>